<evidence type="ECO:0000256" key="4">
    <source>
        <dbReference type="SAM" id="MobiDB-lite"/>
    </source>
</evidence>
<sequence>METTNKSQKRKKSDAENKKQARRAENEKLGSFMKSYFTKSSNSSYGDDASSNDQEALNTAGDKKTESIDVKDVYPNKVSEGNVWDDEMDVQESAVSGVATASEFDPDSFADGGIIKEFNDSRFHDRITDFETGHPVPNEALNTSIPNRVEEDTIIIEQCMLRRNPAIVNDGGNETNDHALLVGMKFGIEDKEKFCKNEPCQPPESVLSERKKKIGEPVLLASARTINRFMLESQSHGITIVLHINNRVGSQLTKARSQLPNKQAYNTRELLHKRSCQRRSHSNKAAEFLNSTKEEIGEEAFDDSLSISGQVTLMFAIDVTYSMAGEIKAAIAISEQIVKSKRDEDVDYILSPFGDPKTGPVTKNSKTEGEKFLKALRALRLGSGGDCPELAFTGMINALDAGPLPGSSMFVFTDAPAKDASEDYKDLVRDLAFDRGVKINFFTTRGCGPSNVLRPFRDVASETGGFVYPMKTTLDLKRLGKLVASSLTGFVSIDSGTGCSSCRRKWSITPMKYSISVDDSIEKISISVTTEHSVTGINLIDPTGKVVKAGRVDLTKGVVYDIESPITGVYKLIVPASAGEHKYRVSGVSGSNIDFGHYYVAIANCGTRIPVPLDQPLQGFRTKAFITVAGAESVKPGSLRITVVDEKGSVRANEPVTAVGTSGVRYFVRFNPPSGPFKLQLHGQTRKGSPFVRETSTKDQTVPVLLKLAYKEDSNILRRGQTTRITVKILRGKTGAASQMYTMSLKDERGYGYVYRSPRPCYRGRQGFAGIKFVVPADAPAGKTENVKLSLTTKGETSPVASLMFSFLLL</sequence>
<feature type="compositionally biased region" description="Low complexity" evidence="4">
    <location>
        <begin position="40"/>
        <end position="53"/>
    </location>
</feature>
<evidence type="ECO:0000313" key="7">
    <source>
        <dbReference type="Proteomes" id="UP001152795"/>
    </source>
</evidence>
<dbReference type="PANTHER" id="PTHR14905:SF7">
    <property type="entry name" value="VON WILLEBRAND FACTOR A DOMAIN-CONTAINING PROTEIN 7"/>
    <property type="match status" value="1"/>
</dbReference>
<comment type="subcellular location">
    <subcellularLocation>
        <location evidence="1">Secreted</location>
    </subcellularLocation>
</comment>
<keyword evidence="2" id="KW-0964">Secreted</keyword>
<evidence type="ECO:0000256" key="2">
    <source>
        <dbReference type="ARBA" id="ARBA00022525"/>
    </source>
</evidence>
<accession>A0A6S7H0B1</accession>
<dbReference type="OrthoDB" id="5971315at2759"/>
<evidence type="ECO:0000259" key="5">
    <source>
        <dbReference type="Pfam" id="PF25106"/>
    </source>
</evidence>
<dbReference type="EMBL" id="CACRXK020001753">
    <property type="protein sequence ID" value="CAB3990917.1"/>
    <property type="molecule type" value="Genomic_DNA"/>
</dbReference>
<proteinExistence type="predicted"/>
<organism evidence="6 7">
    <name type="scientific">Paramuricea clavata</name>
    <name type="common">Red gorgonian</name>
    <name type="synonym">Violescent sea-whip</name>
    <dbReference type="NCBI Taxonomy" id="317549"/>
    <lineage>
        <taxon>Eukaryota</taxon>
        <taxon>Metazoa</taxon>
        <taxon>Cnidaria</taxon>
        <taxon>Anthozoa</taxon>
        <taxon>Octocorallia</taxon>
        <taxon>Malacalcyonacea</taxon>
        <taxon>Plexauridae</taxon>
        <taxon>Paramuricea</taxon>
    </lineage>
</organism>
<protein>
    <recommendedName>
        <fullName evidence="5">Hemicentin-1-like von Willebrand factor A domain-containing protein</fullName>
    </recommendedName>
</protein>
<dbReference type="Gene3D" id="3.40.50.410">
    <property type="entry name" value="von Willebrand factor, type A domain"/>
    <property type="match status" value="1"/>
</dbReference>
<keyword evidence="7" id="KW-1185">Reference proteome</keyword>
<gene>
    <name evidence="6" type="ORF">PACLA_8A082361</name>
</gene>
<dbReference type="AlphaFoldDB" id="A0A6S7H0B1"/>
<dbReference type="InterPro" id="IPR056861">
    <property type="entry name" value="HMCN1-like_VWA"/>
</dbReference>
<dbReference type="CDD" id="cd00198">
    <property type="entry name" value="vWFA"/>
    <property type="match status" value="1"/>
</dbReference>
<evidence type="ECO:0000256" key="3">
    <source>
        <dbReference type="ARBA" id="ARBA00022729"/>
    </source>
</evidence>
<reference evidence="6" key="1">
    <citation type="submission" date="2020-04" db="EMBL/GenBank/DDBJ databases">
        <authorList>
            <person name="Alioto T."/>
            <person name="Alioto T."/>
            <person name="Gomez Garrido J."/>
        </authorList>
    </citation>
    <scope>NUCLEOTIDE SEQUENCE</scope>
    <source>
        <strain evidence="6">A484AB</strain>
    </source>
</reference>
<dbReference type="PANTHER" id="PTHR14905">
    <property type="entry name" value="NG37"/>
    <property type="match status" value="1"/>
</dbReference>
<dbReference type="InterPro" id="IPR036465">
    <property type="entry name" value="vWFA_dom_sf"/>
</dbReference>
<comment type="caution">
    <text evidence="6">The sequence shown here is derived from an EMBL/GenBank/DDBJ whole genome shotgun (WGS) entry which is preliminary data.</text>
</comment>
<feature type="domain" description="Hemicentin-1-like von Willebrand factor A" evidence="5">
    <location>
        <begin position="313"/>
        <end position="469"/>
    </location>
</feature>
<feature type="region of interest" description="Disordered" evidence="4">
    <location>
        <begin position="1"/>
        <end position="64"/>
    </location>
</feature>
<dbReference type="Proteomes" id="UP001152795">
    <property type="component" value="Unassembled WGS sequence"/>
</dbReference>
<keyword evidence="3" id="KW-0732">Signal</keyword>
<name>A0A6S7H0B1_PARCT</name>
<dbReference type="Pfam" id="PF25106">
    <property type="entry name" value="VWA_4"/>
    <property type="match status" value="1"/>
</dbReference>
<dbReference type="SUPFAM" id="SSF53300">
    <property type="entry name" value="vWA-like"/>
    <property type="match status" value="1"/>
</dbReference>
<evidence type="ECO:0000313" key="6">
    <source>
        <dbReference type="EMBL" id="CAB3990917.1"/>
    </source>
</evidence>
<evidence type="ECO:0000256" key="1">
    <source>
        <dbReference type="ARBA" id="ARBA00004613"/>
    </source>
</evidence>
<feature type="compositionally biased region" description="Basic and acidic residues" evidence="4">
    <location>
        <begin position="13"/>
        <end position="28"/>
    </location>
</feature>
<dbReference type="InterPro" id="IPR052577">
    <property type="entry name" value="VWA7"/>
</dbReference>